<keyword evidence="1" id="KW-0560">Oxidoreductase</keyword>
<dbReference type="PANTHER" id="PTHR43353:SF3">
    <property type="entry name" value="ALDEHYDE DEHYDROGENASE-RELATED"/>
    <property type="match status" value="1"/>
</dbReference>
<dbReference type="InterPro" id="IPR016163">
    <property type="entry name" value="Ald_DH_C"/>
</dbReference>
<dbReference type="CDD" id="cd07129">
    <property type="entry name" value="ALDH_KGSADH"/>
    <property type="match status" value="1"/>
</dbReference>
<feature type="region of interest" description="Disordered" evidence="2">
    <location>
        <begin position="1"/>
        <end position="25"/>
    </location>
</feature>
<keyword evidence="5" id="KW-1185">Reference proteome</keyword>
<accession>A0ABV3EUL6</accession>
<dbReference type="PANTHER" id="PTHR43353">
    <property type="entry name" value="SUCCINATE-SEMIALDEHYDE DEHYDROGENASE, MITOCHONDRIAL"/>
    <property type="match status" value="1"/>
</dbReference>
<evidence type="ECO:0000256" key="1">
    <source>
        <dbReference type="ARBA" id="ARBA00023002"/>
    </source>
</evidence>
<dbReference type="RefSeq" id="WP_359275230.1">
    <property type="nucleotide sequence ID" value="NZ_JBEZNA010000059.1"/>
</dbReference>
<reference evidence="4 5" key="1">
    <citation type="submission" date="2024-06" db="EMBL/GenBank/DDBJ databases">
        <title>The Natural Products Discovery Center: Release of the First 8490 Sequenced Strains for Exploring Actinobacteria Biosynthetic Diversity.</title>
        <authorList>
            <person name="Kalkreuter E."/>
            <person name="Kautsar S.A."/>
            <person name="Yang D."/>
            <person name="Bader C.D."/>
            <person name="Teijaro C.N."/>
            <person name="Fluegel L."/>
            <person name="Davis C.M."/>
            <person name="Simpson J.R."/>
            <person name="Lauterbach L."/>
            <person name="Steele A.D."/>
            <person name="Gui C."/>
            <person name="Meng S."/>
            <person name="Li G."/>
            <person name="Viehrig K."/>
            <person name="Ye F."/>
            <person name="Su P."/>
            <person name="Kiefer A.F."/>
            <person name="Nichols A."/>
            <person name="Cepeda A.J."/>
            <person name="Yan W."/>
            <person name="Fan B."/>
            <person name="Jiang Y."/>
            <person name="Adhikari A."/>
            <person name="Zheng C.-J."/>
            <person name="Schuster L."/>
            <person name="Cowan T.M."/>
            <person name="Smanski M.J."/>
            <person name="Chevrette M.G."/>
            <person name="De Carvalho L.P.S."/>
            <person name="Shen B."/>
        </authorList>
    </citation>
    <scope>NUCLEOTIDE SEQUENCE [LARGE SCALE GENOMIC DNA]</scope>
    <source>
        <strain evidence="4 5">NPDC048117</strain>
    </source>
</reference>
<name>A0ABV3EUL6_9ACTN</name>
<feature type="compositionally biased region" description="Basic and acidic residues" evidence="2">
    <location>
        <begin position="12"/>
        <end position="25"/>
    </location>
</feature>
<dbReference type="InterPro" id="IPR044151">
    <property type="entry name" value="ALDH_KGSADH"/>
</dbReference>
<dbReference type="Pfam" id="PF00171">
    <property type="entry name" value="Aldedh"/>
    <property type="match status" value="1"/>
</dbReference>
<dbReference type="Gene3D" id="3.40.309.10">
    <property type="entry name" value="Aldehyde Dehydrogenase, Chain A, domain 2"/>
    <property type="match status" value="1"/>
</dbReference>
<evidence type="ECO:0000313" key="4">
    <source>
        <dbReference type="EMBL" id="MEU9579922.1"/>
    </source>
</evidence>
<proteinExistence type="predicted"/>
<evidence type="ECO:0000256" key="2">
    <source>
        <dbReference type="SAM" id="MobiDB-lite"/>
    </source>
</evidence>
<feature type="compositionally biased region" description="Basic and acidic residues" evidence="2">
    <location>
        <begin position="491"/>
        <end position="508"/>
    </location>
</feature>
<dbReference type="Gene3D" id="3.40.605.10">
    <property type="entry name" value="Aldehyde Dehydrogenase, Chain A, domain 1"/>
    <property type="match status" value="1"/>
</dbReference>
<dbReference type="EMBL" id="JBEZNA010000059">
    <property type="protein sequence ID" value="MEU9579922.1"/>
    <property type="molecule type" value="Genomic_DNA"/>
</dbReference>
<feature type="compositionally biased region" description="Low complexity" evidence="2">
    <location>
        <begin position="510"/>
        <end position="522"/>
    </location>
</feature>
<dbReference type="InterPro" id="IPR016162">
    <property type="entry name" value="Ald_DH_N"/>
</dbReference>
<gene>
    <name evidence="4" type="ORF">AB0D95_22070</name>
</gene>
<dbReference type="Proteomes" id="UP001551584">
    <property type="component" value="Unassembled WGS sequence"/>
</dbReference>
<organism evidence="4 5">
    <name type="scientific">Streptomyces chilikensis</name>
    <dbReference type="NCBI Taxonomy" id="1194079"/>
    <lineage>
        <taxon>Bacteria</taxon>
        <taxon>Bacillati</taxon>
        <taxon>Actinomycetota</taxon>
        <taxon>Actinomycetes</taxon>
        <taxon>Kitasatosporales</taxon>
        <taxon>Streptomycetaceae</taxon>
        <taxon>Streptomyces</taxon>
    </lineage>
</organism>
<protein>
    <submittedName>
        <fullName evidence="4">Aldehyde dehydrogenase (NADP(+))</fullName>
    </submittedName>
</protein>
<evidence type="ECO:0000259" key="3">
    <source>
        <dbReference type="Pfam" id="PF00171"/>
    </source>
</evidence>
<dbReference type="InterPro" id="IPR050740">
    <property type="entry name" value="Aldehyde_DH_Superfamily"/>
</dbReference>
<evidence type="ECO:0000313" key="5">
    <source>
        <dbReference type="Proteomes" id="UP001551584"/>
    </source>
</evidence>
<dbReference type="InterPro" id="IPR016161">
    <property type="entry name" value="Ald_DH/histidinol_DH"/>
</dbReference>
<comment type="caution">
    <text evidence="4">The sequence shown here is derived from an EMBL/GenBank/DDBJ whole genome shotgun (WGS) entry which is preliminary data.</text>
</comment>
<dbReference type="SUPFAM" id="SSF53720">
    <property type="entry name" value="ALDH-like"/>
    <property type="match status" value="1"/>
</dbReference>
<sequence>MTAAPVWSVDPRTGKRREEVAREAASEDVDRAVRAAHDARAALAERPARAALLRTAARLLDEAQDEVVGTADAETALGAPRLTGELARTTAQLRAFADIVEEGGFLDVRIDHADDTRTPPWPDLRRWKVPIGVVAVYSASNFPLAFSVPGGDTASALAAGCPVVVKAHPDHPATSELCASLLRRAAAEEGLPEDVLVLVHGFDAGVALVRHPLVAAAGFTGSVRGGRALYDAAAAREVPIPFHGELGSLNPVLVTEAAAAERGEEIGAGLAASMTLGVGQFCTKPGFALVPEGAAGDGLVKALTEAVAGGRGGVMLDHRMRDAFLAGAAERAGLPGVQAPVVPGPDGDHGVTAGFLTVPAGRLAAGDEHDALLEECFGPVTVVARYAGDDEAVAVLGRLPGNLTATVHLGAEEAAGADGRGAALLELLTPLAGRVLVDGWPTGVAVAPAQHHGGPYPATTSTSTSVGGTAIERWLRPVTYQSAPQALLPPELHDDNPLGLPRRVDGRPETGAGRPAPRADADPGTDADTDGAAGA</sequence>
<dbReference type="InterPro" id="IPR015590">
    <property type="entry name" value="Aldehyde_DH_dom"/>
</dbReference>
<feature type="domain" description="Aldehyde dehydrogenase" evidence="3">
    <location>
        <begin position="8"/>
        <end position="407"/>
    </location>
</feature>
<feature type="region of interest" description="Disordered" evidence="2">
    <location>
        <begin position="486"/>
        <end position="535"/>
    </location>
</feature>